<dbReference type="SUPFAM" id="SSF100920">
    <property type="entry name" value="Heat shock protein 70kD (HSP70), peptide-binding domain"/>
    <property type="match status" value="1"/>
</dbReference>
<dbReference type="Proteomes" id="UP001432027">
    <property type="component" value="Unassembled WGS sequence"/>
</dbReference>
<feature type="non-terminal residue" evidence="5">
    <location>
        <position position="1"/>
    </location>
</feature>
<dbReference type="GO" id="GO:0006950">
    <property type="term" value="P:response to stress"/>
    <property type="evidence" value="ECO:0007669"/>
    <property type="project" value="UniProtKB-ARBA"/>
</dbReference>
<sequence>FSKKRMTVPAIGIDLGTTFSAVSYVNDDGRVVTIQNNAGNEITPSVVHFDDNIVLVGEEAVKKRRNGSKKTIFNIKRIMGRKHDDVVIRQREWQFEILRGCNDRANVRVDAEIYTPEEISGFILRYLKGIAKKVLLEEPVDAVITVPANFTNAQREATRDAGKLAGLNVLQIVNEPTAAALAFCQQMERDDIMRVLVYDLGGGTFDVSIVEIEGKNTKVLAIDGLTTLGGTDIDDRIYKEALQRFQDMGFKITDFDWTLMEACETAKKALSRINYARISHVRYGGAGFDLTYDTFMVLCEDLLEQTLALTDKVMCDAAIDEDSIDEIMLVGGSTRIRKVREILSERFPNTKIRDDIEPELAVAKGAALLADSLSKKPVSKSKKSAFVPKRTAVEELDSAVSLVDVTPLPLGLRVGENKCKVLVKKNTQCPFSNYDHFTNFYDNQEILTIEILEGDCAQASDNYTLTTVDINISPMPKGKNFIKVVLAVDVNGIISVSATDVHTNKEVSVTIRSDKLDDEDIVKMTEDLSKIEQGG</sequence>
<dbReference type="PROSITE" id="PS00329">
    <property type="entry name" value="HSP70_2"/>
    <property type="match status" value="1"/>
</dbReference>
<proteinExistence type="inferred from homology"/>
<evidence type="ECO:0000256" key="2">
    <source>
        <dbReference type="ARBA" id="ARBA00022741"/>
    </source>
</evidence>
<evidence type="ECO:0000313" key="5">
    <source>
        <dbReference type="EMBL" id="GMS97363.1"/>
    </source>
</evidence>
<dbReference type="Pfam" id="PF00012">
    <property type="entry name" value="HSP70"/>
    <property type="match status" value="1"/>
</dbReference>
<keyword evidence="2 4" id="KW-0547">Nucleotide-binding</keyword>
<dbReference type="InterPro" id="IPR018181">
    <property type="entry name" value="Heat_shock_70_CS"/>
</dbReference>
<keyword evidence="6" id="KW-1185">Reference proteome</keyword>
<accession>A0AAV5TS91</accession>
<comment type="similarity">
    <text evidence="1 4">Belongs to the heat shock protein 70 family.</text>
</comment>
<protein>
    <submittedName>
        <fullName evidence="5">Uncharacterized protein</fullName>
    </submittedName>
</protein>
<comment type="caution">
    <text evidence="5">The sequence shown here is derived from an EMBL/GenBank/DDBJ whole genome shotgun (WGS) entry which is preliminary data.</text>
</comment>
<dbReference type="PRINTS" id="PR00301">
    <property type="entry name" value="HEATSHOCK70"/>
</dbReference>
<evidence type="ECO:0000256" key="3">
    <source>
        <dbReference type="ARBA" id="ARBA00022840"/>
    </source>
</evidence>
<dbReference type="EMBL" id="BTSX01000004">
    <property type="protein sequence ID" value="GMS97363.1"/>
    <property type="molecule type" value="Genomic_DNA"/>
</dbReference>
<dbReference type="SUPFAM" id="SSF53067">
    <property type="entry name" value="Actin-like ATPase domain"/>
    <property type="match status" value="2"/>
</dbReference>
<dbReference type="GO" id="GO:0140662">
    <property type="term" value="F:ATP-dependent protein folding chaperone"/>
    <property type="evidence" value="ECO:0007669"/>
    <property type="project" value="InterPro"/>
</dbReference>
<dbReference type="InterPro" id="IPR013126">
    <property type="entry name" value="Hsp_70_fam"/>
</dbReference>
<dbReference type="Gene3D" id="2.60.34.10">
    <property type="entry name" value="Substrate Binding Domain Of DNAk, Chain A, domain 1"/>
    <property type="match status" value="1"/>
</dbReference>
<gene>
    <name evidence="5" type="ORF">PENTCL1PPCAC_19538</name>
</gene>
<dbReference type="InterPro" id="IPR043129">
    <property type="entry name" value="ATPase_NBD"/>
</dbReference>
<dbReference type="PANTHER" id="PTHR19375">
    <property type="entry name" value="HEAT SHOCK PROTEIN 70KDA"/>
    <property type="match status" value="1"/>
</dbReference>
<evidence type="ECO:0000256" key="4">
    <source>
        <dbReference type="RuleBase" id="RU003322"/>
    </source>
</evidence>
<dbReference type="PROSITE" id="PS00297">
    <property type="entry name" value="HSP70_1"/>
    <property type="match status" value="1"/>
</dbReference>
<dbReference type="InterPro" id="IPR029047">
    <property type="entry name" value="HSP70_peptide-bd_sf"/>
</dbReference>
<evidence type="ECO:0000256" key="1">
    <source>
        <dbReference type="ARBA" id="ARBA00007381"/>
    </source>
</evidence>
<dbReference type="AlphaFoldDB" id="A0AAV5TS91"/>
<name>A0AAV5TS91_9BILA</name>
<dbReference type="Gene3D" id="3.90.640.10">
    <property type="entry name" value="Actin, Chain A, domain 4"/>
    <property type="match status" value="1"/>
</dbReference>
<dbReference type="Gene3D" id="3.30.420.40">
    <property type="match status" value="2"/>
</dbReference>
<dbReference type="GO" id="GO:0005524">
    <property type="term" value="F:ATP binding"/>
    <property type="evidence" value="ECO:0007669"/>
    <property type="project" value="UniProtKB-KW"/>
</dbReference>
<reference evidence="5" key="1">
    <citation type="submission" date="2023-10" db="EMBL/GenBank/DDBJ databases">
        <title>Genome assembly of Pristionchus species.</title>
        <authorList>
            <person name="Yoshida K."/>
            <person name="Sommer R.J."/>
        </authorList>
    </citation>
    <scope>NUCLEOTIDE SEQUENCE</scope>
    <source>
        <strain evidence="5">RS0144</strain>
    </source>
</reference>
<evidence type="ECO:0000313" key="6">
    <source>
        <dbReference type="Proteomes" id="UP001432027"/>
    </source>
</evidence>
<organism evidence="5 6">
    <name type="scientific">Pristionchus entomophagus</name>
    <dbReference type="NCBI Taxonomy" id="358040"/>
    <lineage>
        <taxon>Eukaryota</taxon>
        <taxon>Metazoa</taxon>
        <taxon>Ecdysozoa</taxon>
        <taxon>Nematoda</taxon>
        <taxon>Chromadorea</taxon>
        <taxon>Rhabditida</taxon>
        <taxon>Rhabditina</taxon>
        <taxon>Diplogasteromorpha</taxon>
        <taxon>Diplogasteroidea</taxon>
        <taxon>Neodiplogasteridae</taxon>
        <taxon>Pristionchus</taxon>
    </lineage>
</organism>
<keyword evidence="3 4" id="KW-0067">ATP-binding</keyword>